<evidence type="ECO:0000256" key="1">
    <source>
        <dbReference type="SAM" id="MobiDB-lite"/>
    </source>
</evidence>
<organism evidence="2 3">
    <name type="scientific">Gymnopilus dilepis</name>
    <dbReference type="NCBI Taxonomy" id="231916"/>
    <lineage>
        <taxon>Eukaryota</taxon>
        <taxon>Fungi</taxon>
        <taxon>Dikarya</taxon>
        <taxon>Basidiomycota</taxon>
        <taxon>Agaricomycotina</taxon>
        <taxon>Agaricomycetes</taxon>
        <taxon>Agaricomycetidae</taxon>
        <taxon>Agaricales</taxon>
        <taxon>Agaricineae</taxon>
        <taxon>Hymenogastraceae</taxon>
        <taxon>Gymnopilus</taxon>
    </lineage>
</organism>
<accession>A0A409YP21</accession>
<name>A0A409YP21_9AGAR</name>
<evidence type="ECO:0000313" key="2">
    <source>
        <dbReference type="EMBL" id="PPR04810.1"/>
    </source>
</evidence>
<dbReference type="AlphaFoldDB" id="A0A409YP21"/>
<feature type="region of interest" description="Disordered" evidence="1">
    <location>
        <begin position="37"/>
        <end position="85"/>
    </location>
</feature>
<dbReference type="STRING" id="231916.A0A409YP21"/>
<comment type="caution">
    <text evidence="2">The sequence shown here is derived from an EMBL/GenBank/DDBJ whole genome shotgun (WGS) entry which is preliminary data.</text>
</comment>
<feature type="region of interest" description="Disordered" evidence="1">
    <location>
        <begin position="205"/>
        <end position="234"/>
    </location>
</feature>
<reference evidence="2 3" key="1">
    <citation type="journal article" date="2018" name="Evol. Lett.">
        <title>Horizontal gene cluster transfer increased hallucinogenic mushroom diversity.</title>
        <authorList>
            <person name="Reynolds H.T."/>
            <person name="Vijayakumar V."/>
            <person name="Gluck-Thaler E."/>
            <person name="Korotkin H.B."/>
            <person name="Matheny P.B."/>
            <person name="Slot J.C."/>
        </authorList>
    </citation>
    <scope>NUCLEOTIDE SEQUENCE [LARGE SCALE GENOMIC DNA]</scope>
    <source>
        <strain evidence="2 3">SRW20</strain>
    </source>
</reference>
<feature type="compositionally biased region" description="Basic and acidic residues" evidence="1">
    <location>
        <begin position="37"/>
        <end position="48"/>
    </location>
</feature>
<proteinExistence type="predicted"/>
<protein>
    <submittedName>
        <fullName evidence="2">Uncharacterized protein</fullName>
    </submittedName>
</protein>
<evidence type="ECO:0000313" key="3">
    <source>
        <dbReference type="Proteomes" id="UP000284706"/>
    </source>
</evidence>
<keyword evidence="3" id="KW-1185">Reference proteome</keyword>
<sequence length="234" mass="27094">MFGVNLAVLSLENSSIASRIEPASSWESSFQVLRDSDVRSYQDPEHLKPKQRRKGTYEDGEEPDEMDVDVEDSGAGIDLLPENRSRRDGTGRTRLMISWIWTMVSYNADSPEVKDNNLLRAEWARSRVRVNRAKEEVQLLREEMRRVVVYLDWKSEWWKSRQQARYLKDVVLAEGLHSYCVDQENRQQDLKVHFQDIWKTPLKNIIHTGDDEEKGDDDSEDGSDSEASDATDDG</sequence>
<dbReference type="InParanoid" id="A0A409YP21"/>
<dbReference type="OrthoDB" id="3232711at2759"/>
<feature type="compositionally biased region" description="Acidic residues" evidence="1">
    <location>
        <begin position="58"/>
        <end position="72"/>
    </location>
</feature>
<gene>
    <name evidence="2" type="ORF">CVT26_012981</name>
</gene>
<dbReference type="Proteomes" id="UP000284706">
    <property type="component" value="Unassembled WGS sequence"/>
</dbReference>
<feature type="compositionally biased region" description="Acidic residues" evidence="1">
    <location>
        <begin position="210"/>
        <end position="234"/>
    </location>
</feature>
<dbReference type="EMBL" id="NHYE01000568">
    <property type="protein sequence ID" value="PPR04810.1"/>
    <property type="molecule type" value="Genomic_DNA"/>
</dbReference>